<dbReference type="HOGENOM" id="CLU_126009_0_0_6"/>
<sequence length="166" mass="18546">MQLLVRFGFILLFIGGLFLTPMCANASEQNQTHVDAWEAEHVNDQQQSLGLAVADILPSLSTSGGNPVTLKDNHAQKKQSNDSEYAPLVSQRFVSFSQHDLQQTRPDYLLAFEFVSPAVPSLTVGYRIDFAPALDWLLHIKSASHRLSAWKESNLLYRFSQARSLA</sequence>
<dbReference type="RefSeq" id="WP_012156293.1">
    <property type="nucleotide sequence ID" value="NC_009901.1"/>
</dbReference>
<evidence type="ECO:0000256" key="1">
    <source>
        <dbReference type="SAM" id="SignalP"/>
    </source>
</evidence>
<accession>A8H752</accession>
<protein>
    <submittedName>
        <fullName evidence="2">Uncharacterized protein</fullName>
    </submittedName>
</protein>
<keyword evidence="3" id="KW-1185">Reference proteome</keyword>
<name>A8H752_SHEPA</name>
<reference evidence="2 3" key="1">
    <citation type="submission" date="2007-10" db="EMBL/GenBank/DDBJ databases">
        <title>Complete sequence of Shewanella pealeana ATCC 700345.</title>
        <authorList>
            <consortium name="US DOE Joint Genome Institute"/>
            <person name="Copeland A."/>
            <person name="Lucas S."/>
            <person name="Lapidus A."/>
            <person name="Barry K."/>
            <person name="Glavina del Rio T."/>
            <person name="Dalin E."/>
            <person name="Tice H."/>
            <person name="Pitluck S."/>
            <person name="Chertkov O."/>
            <person name="Brettin T."/>
            <person name="Bruce D."/>
            <person name="Detter J.C."/>
            <person name="Han C."/>
            <person name="Schmutz J."/>
            <person name="Larimer F."/>
            <person name="Land M."/>
            <person name="Hauser L."/>
            <person name="Kyrpides N."/>
            <person name="Kim E."/>
            <person name="Zhao J.-S.Z."/>
            <person name="Manno D."/>
            <person name="Hawari J."/>
            <person name="Richardson P."/>
        </authorList>
    </citation>
    <scope>NUCLEOTIDE SEQUENCE [LARGE SCALE GENOMIC DNA]</scope>
    <source>
        <strain evidence="3">ATCC 700345 / ANG-SQ1</strain>
    </source>
</reference>
<feature type="signal peptide" evidence="1">
    <location>
        <begin position="1"/>
        <end position="26"/>
    </location>
</feature>
<dbReference type="STRING" id="398579.Spea_3072"/>
<feature type="chain" id="PRO_5002720254" evidence="1">
    <location>
        <begin position="27"/>
        <end position="166"/>
    </location>
</feature>
<evidence type="ECO:0000313" key="2">
    <source>
        <dbReference type="EMBL" id="ABV88389.1"/>
    </source>
</evidence>
<dbReference type="eggNOG" id="ENOG5033NB6">
    <property type="taxonomic scope" value="Bacteria"/>
</dbReference>
<keyword evidence="1" id="KW-0732">Signal</keyword>
<dbReference type="EMBL" id="CP000851">
    <property type="protein sequence ID" value="ABV88389.1"/>
    <property type="molecule type" value="Genomic_DNA"/>
</dbReference>
<organism evidence="2 3">
    <name type="scientific">Shewanella pealeana (strain ATCC 700345 / ANG-SQ1)</name>
    <dbReference type="NCBI Taxonomy" id="398579"/>
    <lineage>
        <taxon>Bacteria</taxon>
        <taxon>Pseudomonadati</taxon>
        <taxon>Pseudomonadota</taxon>
        <taxon>Gammaproteobacteria</taxon>
        <taxon>Alteromonadales</taxon>
        <taxon>Shewanellaceae</taxon>
        <taxon>Shewanella</taxon>
    </lineage>
</organism>
<proteinExistence type="predicted"/>
<dbReference type="Proteomes" id="UP000002608">
    <property type="component" value="Chromosome"/>
</dbReference>
<dbReference type="AlphaFoldDB" id="A8H752"/>
<evidence type="ECO:0000313" key="3">
    <source>
        <dbReference type="Proteomes" id="UP000002608"/>
    </source>
</evidence>
<gene>
    <name evidence="2" type="ordered locus">Spea_3072</name>
</gene>
<dbReference type="KEGG" id="spl:Spea_3072"/>